<accession>A0A8H7NWZ7</accession>
<protein>
    <submittedName>
        <fullName evidence="1">Uncharacterized protein</fullName>
    </submittedName>
</protein>
<evidence type="ECO:0000313" key="2">
    <source>
        <dbReference type="Proteomes" id="UP000639403"/>
    </source>
</evidence>
<organism evidence="1 2">
    <name type="scientific">Rhodonia placenta</name>
    <dbReference type="NCBI Taxonomy" id="104341"/>
    <lineage>
        <taxon>Eukaryota</taxon>
        <taxon>Fungi</taxon>
        <taxon>Dikarya</taxon>
        <taxon>Basidiomycota</taxon>
        <taxon>Agaricomycotina</taxon>
        <taxon>Agaricomycetes</taxon>
        <taxon>Polyporales</taxon>
        <taxon>Adustoporiaceae</taxon>
        <taxon>Rhodonia</taxon>
    </lineage>
</organism>
<sequence length="265" mass="30282">MEPSRQPSSQGYLDPLTQTRINELPRHVIDSSVATGVEPFQEAKSPRYPYPFSGKKTDELPQQAIDHLVLVTRSYGMLVPLASYAAAAEQHALTYKLFEELKVIDNIIVASRHDATNVPPKTDSRTRTNTWWPRALQRDDPYIRQIVERLLPERVRIVNKFVVLFDALVWIELKDSTLPTSATATLRDTLLYPVLDYADAALADVQRFVEREWKPRRRIYSDIWGYRAVTAIGKARQRYFATWAQRSSWPTTSGPSDWGTPAALP</sequence>
<comment type="caution">
    <text evidence="1">The sequence shown here is derived from an EMBL/GenBank/DDBJ whole genome shotgun (WGS) entry which is preliminary data.</text>
</comment>
<evidence type="ECO:0000313" key="1">
    <source>
        <dbReference type="EMBL" id="KAF9807945.1"/>
    </source>
</evidence>
<reference evidence="1" key="2">
    <citation type="journal article" name="Front. Microbiol.">
        <title>Degradative Capacity of Two Strains of Rhodonia placenta: From Phenotype to Genotype.</title>
        <authorList>
            <person name="Kolle M."/>
            <person name="Horta M.A.C."/>
            <person name="Nowrousian M."/>
            <person name="Ohm R.A."/>
            <person name="Benz J.P."/>
            <person name="Pilgard A."/>
        </authorList>
    </citation>
    <scope>NUCLEOTIDE SEQUENCE</scope>
    <source>
        <strain evidence="1">FPRL280</strain>
    </source>
</reference>
<reference evidence="1" key="1">
    <citation type="submission" date="2020-11" db="EMBL/GenBank/DDBJ databases">
        <authorList>
            <person name="Koelle M."/>
            <person name="Horta M.A.C."/>
            <person name="Nowrousian M."/>
            <person name="Ohm R.A."/>
            <person name="Benz P."/>
            <person name="Pilgard A."/>
        </authorList>
    </citation>
    <scope>NUCLEOTIDE SEQUENCE</scope>
    <source>
        <strain evidence="1">FPRL280</strain>
    </source>
</reference>
<gene>
    <name evidence="1" type="ORF">IEO21_07999</name>
</gene>
<dbReference type="Proteomes" id="UP000639403">
    <property type="component" value="Unassembled WGS sequence"/>
</dbReference>
<name>A0A8H7NWZ7_9APHY</name>
<dbReference type="EMBL" id="JADOXO010000254">
    <property type="protein sequence ID" value="KAF9807945.1"/>
    <property type="molecule type" value="Genomic_DNA"/>
</dbReference>
<dbReference type="AlphaFoldDB" id="A0A8H7NWZ7"/>
<proteinExistence type="predicted"/>